<evidence type="ECO:0000256" key="8">
    <source>
        <dbReference type="ARBA" id="ARBA00026068"/>
    </source>
</evidence>
<dbReference type="InterPro" id="IPR007838">
    <property type="entry name" value="Cell_div_ZapA-like"/>
</dbReference>
<evidence type="ECO:0000256" key="4">
    <source>
        <dbReference type="ARBA" id="ARBA00022618"/>
    </source>
</evidence>
<dbReference type="GO" id="GO:0032153">
    <property type="term" value="C:cell division site"/>
    <property type="evidence" value="ECO:0007669"/>
    <property type="project" value="TreeGrafter"/>
</dbReference>
<evidence type="ECO:0000256" key="10">
    <source>
        <dbReference type="SAM" id="MobiDB-lite"/>
    </source>
</evidence>
<evidence type="ECO:0000256" key="3">
    <source>
        <dbReference type="ARBA" id="ARBA00022490"/>
    </source>
</evidence>
<evidence type="ECO:0000256" key="1">
    <source>
        <dbReference type="ARBA" id="ARBA00004496"/>
    </source>
</evidence>
<dbReference type="Gene3D" id="3.30.160.880">
    <property type="entry name" value="Cell division protein ZapA protomer, N-terminal domain"/>
    <property type="match status" value="1"/>
</dbReference>
<dbReference type="GO" id="GO:0000921">
    <property type="term" value="P:septin ring assembly"/>
    <property type="evidence" value="ECO:0007669"/>
    <property type="project" value="TreeGrafter"/>
</dbReference>
<evidence type="ECO:0000256" key="2">
    <source>
        <dbReference type="ARBA" id="ARBA00015195"/>
    </source>
</evidence>
<dbReference type="GO" id="GO:0005829">
    <property type="term" value="C:cytosol"/>
    <property type="evidence" value="ECO:0007669"/>
    <property type="project" value="TreeGrafter"/>
</dbReference>
<dbReference type="EMBL" id="UOFS01000034">
    <property type="protein sequence ID" value="VAW97809.1"/>
    <property type="molecule type" value="Genomic_DNA"/>
</dbReference>
<evidence type="ECO:0000313" key="11">
    <source>
        <dbReference type="EMBL" id="VAW97809.1"/>
    </source>
</evidence>
<dbReference type="InterPro" id="IPR036192">
    <property type="entry name" value="Cell_div_ZapA-like_sf"/>
</dbReference>
<dbReference type="GO" id="GO:0030428">
    <property type="term" value="C:cell septum"/>
    <property type="evidence" value="ECO:0007669"/>
    <property type="project" value="TreeGrafter"/>
</dbReference>
<dbReference type="Gene3D" id="1.20.5.50">
    <property type="match status" value="1"/>
</dbReference>
<sequence length="115" mass="12800">MKNTNTDKGINVSILDKEYLISCSENEHTALLSAARLLDKKMREIRASGKVVGSDRIAVMAGLNIAHELLTVNSDKNSKDTSHSNESNNSDTQSRIQTMQEKIDQVLSNQRELEL</sequence>
<dbReference type="SUPFAM" id="SSF102829">
    <property type="entry name" value="Cell division protein ZapA-like"/>
    <property type="match status" value="1"/>
</dbReference>
<dbReference type="InterPro" id="IPR042233">
    <property type="entry name" value="Cell_div_ZapA_N"/>
</dbReference>
<evidence type="ECO:0000256" key="9">
    <source>
        <dbReference type="ARBA" id="ARBA00033158"/>
    </source>
</evidence>
<dbReference type="PANTHER" id="PTHR34981:SF1">
    <property type="entry name" value="CELL DIVISION PROTEIN ZAPA"/>
    <property type="match status" value="1"/>
</dbReference>
<comment type="function">
    <text evidence="7">Activator of cell division through the inhibition of FtsZ GTPase activity, therefore promoting FtsZ assembly into bundles of protofilaments necessary for the formation of the division Z ring. It is recruited early at mid-cell but it is not essential for cell division.</text>
</comment>
<dbReference type="GO" id="GO:0043093">
    <property type="term" value="P:FtsZ-dependent cytokinesis"/>
    <property type="evidence" value="ECO:0007669"/>
    <property type="project" value="TreeGrafter"/>
</dbReference>
<dbReference type="PANTHER" id="PTHR34981">
    <property type="entry name" value="CELL DIVISION PROTEIN ZAPA"/>
    <property type="match status" value="1"/>
</dbReference>
<comment type="subunit">
    <text evidence="8">Homodimer. Interacts with FtsZ.</text>
</comment>
<evidence type="ECO:0000256" key="7">
    <source>
        <dbReference type="ARBA" id="ARBA00024910"/>
    </source>
</evidence>
<protein>
    <recommendedName>
        <fullName evidence="2">Cell division protein ZapA</fullName>
    </recommendedName>
    <alternativeName>
        <fullName evidence="9">Z ring-associated protein ZapA</fullName>
    </alternativeName>
</protein>
<gene>
    <name evidence="11" type="ORF">MNBD_GAMMA22-354</name>
</gene>
<name>A0A3B1AHN0_9ZZZZ</name>
<reference evidence="11" key="1">
    <citation type="submission" date="2018-06" db="EMBL/GenBank/DDBJ databases">
        <authorList>
            <person name="Zhirakovskaya E."/>
        </authorList>
    </citation>
    <scope>NUCLEOTIDE SEQUENCE</scope>
</reference>
<feature type="compositionally biased region" description="Polar residues" evidence="10">
    <location>
        <begin position="84"/>
        <end position="97"/>
    </location>
</feature>
<dbReference type="AlphaFoldDB" id="A0A3B1AHN0"/>
<dbReference type="GO" id="GO:0000917">
    <property type="term" value="P:division septum assembly"/>
    <property type="evidence" value="ECO:0007669"/>
    <property type="project" value="UniProtKB-KW"/>
</dbReference>
<dbReference type="Pfam" id="PF05164">
    <property type="entry name" value="ZapA"/>
    <property type="match status" value="1"/>
</dbReference>
<keyword evidence="5" id="KW-0717">Septation</keyword>
<keyword evidence="3" id="KW-0963">Cytoplasm</keyword>
<accession>A0A3B1AHN0</accession>
<evidence type="ECO:0000256" key="5">
    <source>
        <dbReference type="ARBA" id="ARBA00023210"/>
    </source>
</evidence>
<feature type="region of interest" description="Disordered" evidence="10">
    <location>
        <begin position="74"/>
        <end position="97"/>
    </location>
</feature>
<comment type="subcellular location">
    <subcellularLocation>
        <location evidence="1">Cytoplasm</location>
    </subcellularLocation>
</comment>
<organism evidence="11">
    <name type="scientific">hydrothermal vent metagenome</name>
    <dbReference type="NCBI Taxonomy" id="652676"/>
    <lineage>
        <taxon>unclassified sequences</taxon>
        <taxon>metagenomes</taxon>
        <taxon>ecological metagenomes</taxon>
    </lineage>
</organism>
<keyword evidence="4" id="KW-0132">Cell division</keyword>
<proteinExistence type="predicted"/>
<keyword evidence="6" id="KW-0131">Cell cycle</keyword>
<evidence type="ECO:0000256" key="6">
    <source>
        <dbReference type="ARBA" id="ARBA00023306"/>
    </source>
</evidence>